<dbReference type="SMART" id="SM01190">
    <property type="entry name" value="EMP24_GP25L"/>
    <property type="match status" value="1"/>
</dbReference>
<evidence type="ECO:0000256" key="5">
    <source>
        <dbReference type="ARBA" id="ARBA00022989"/>
    </source>
</evidence>
<comment type="subcellular location">
    <subcellularLocation>
        <location evidence="1">Membrane</location>
        <topology evidence="1">Single-pass type I membrane protein</topology>
    </subcellularLocation>
</comment>
<dbReference type="PANTHER" id="PTHR22811">
    <property type="entry name" value="TRANSMEMBRANE EMP24 DOMAIN-CONTAINING PROTEIN"/>
    <property type="match status" value="1"/>
</dbReference>
<evidence type="ECO:0000256" key="6">
    <source>
        <dbReference type="ARBA" id="ARBA00023136"/>
    </source>
</evidence>
<dbReference type="InterPro" id="IPR015720">
    <property type="entry name" value="Emp24-like"/>
</dbReference>
<evidence type="ECO:0000256" key="1">
    <source>
        <dbReference type="ARBA" id="ARBA00004479"/>
    </source>
</evidence>
<keyword evidence="6" id="KW-0472">Membrane</keyword>
<keyword evidence="5" id="KW-1133">Transmembrane helix</keyword>
<keyword evidence="3 9" id="KW-0812">Transmembrane</keyword>
<evidence type="ECO:0000256" key="4">
    <source>
        <dbReference type="ARBA" id="ARBA00022729"/>
    </source>
</evidence>
<feature type="signal peptide" evidence="7">
    <location>
        <begin position="1"/>
        <end position="27"/>
    </location>
</feature>
<evidence type="ECO:0000313" key="9">
    <source>
        <dbReference type="EMBL" id="KAL0354311.1"/>
    </source>
</evidence>
<dbReference type="InterPro" id="IPR009038">
    <property type="entry name" value="GOLD_dom"/>
</dbReference>
<keyword evidence="4 7" id="KW-0732">Signal</keyword>
<feature type="domain" description="GOLD" evidence="8">
    <location>
        <begin position="29"/>
        <end position="173"/>
    </location>
</feature>
<reference evidence="9" key="2">
    <citation type="journal article" date="2024" name="Plant">
        <title>Genomic evolution and insights into agronomic trait innovations of Sesamum species.</title>
        <authorList>
            <person name="Miao H."/>
            <person name="Wang L."/>
            <person name="Qu L."/>
            <person name="Liu H."/>
            <person name="Sun Y."/>
            <person name="Le M."/>
            <person name="Wang Q."/>
            <person name="Wei S."/>
            <person name="Zheng Y."/>
            <person name="Lin W."/>
            <person name="Duan Y."/>
            <person name="Cao H."/>
            <person name="Xiong S."/>
            <person name="Wang X."/>
            <person name="Wei L."/>
            <person name="Li C."/>
            <person name="Ma Q."/>
            <person name="Ju M."/>
            <person name="Zhao R."/>
            <person name="Li G."/>
            <person name="Mu C."/>
            <person name="Tian Q."/>
            <person name="Mei H."/>
            <person name="Zhang T."/>
            <person name="Gao T."/>
            <person name="Zhang H."/>
        </authorList>
    </citation>
    <scope>NUCLEOTIDE SEQUENCE</scope>
    <source>
        <strain evidence="9">G01</strain>
    </source>
</reference>
<evidence type="ECO:0000259" key="8">
    <source>
        <dbReference type="SMART" id="SM01190"/>
    </source>
</evidence>
<reference evidence="9" key="1">
    <citation type="submission" date="2020-06" db="EMBL/GenBank/DDBJ databases">
        <authorList>
            <person name="Li T."/>
            <person name="Hu X."/>
            <person name="Zhang T."/>
            <person name="Song X."/>
            <person name="Zhang H."/>
            <person name="Dai N."/>
            <person name="Sheng W."/>
            <person name="Hou X."/>
            <person name="Wei L."/>
        </authorList>
    </citation>
    <scope>NUCLEOTIDE SEQUENCE</scope>
    <source>
        <strain evidence="9">G01</strain>
        <tissue evidence="9">Leaf</tissue>
    </source>
</reference>
<dbReference type="EMBL" id="JACGWK010000005">
    <property type="protein sequence ID" value="KAL0354311.1"/>
    <property type="molecule type" value="Genomic_DNA"/>
</dbReference>
<comment type="similarity">
    <text evidence="2">Belongs to the EMP24/GP25L family.</text>
</comment>
<protein>
    <submittedName>
        <fullName evidence="9">Transmembrane emp24 domain-containing protein p24beta2</fullName>
    </submittedName>
</protein>
<accession>A0AAW2PI81</accession>
<dbReference type="GO" id="GO:0016020">
    <property type="term" value="C:membrane"/>
    <property type="evidence" value="ECO:0007669"/>
    <property type="project" value="UniProtKB-SubCell"/>
</dbReference>
<sequence>MGNGWSRILMKMLFWMTIWLMVQLKEGFGIRFVIDRQECLSHNVMYEGDTVHVSFVVIKTDNNWIYGDDGVDLLIKGPSGEQVHEFRDKISEKYEFLSQRREHFNPMLEQISKLEAALYNIQFEQHWLEAQVDRQALVNEAMGRKAFYKAIFESLALLGASFLQVYLLQRLFERKLGTSRV</sequence>
<evidence type="ECO:0000256" key="3">
    <source>
        <dbReference type="ARBA" id="ARBA00022692"/>
    </source>
</evidence>
<proteinExistence type="inferred from homology"/>
<evidence type="ECO:0000256" key="7">
    <source>
        <dbReference type="SAM" id="SignalP"/>
    </source>
</evidence>
<dbReference type="Pfam" id="PF01105">
    <property type="entry name" value="EMP24_GP25L"/>
    <property type="match status" value="1"/>
</dbReference>
<feature type="chain" id="PRO_5043632386" evidence="7">
    <location>
        <begin position="28"/>
        <end position="181"/>
    </location>
</feature>
<gene>
    <name evidence="9" type="ORF">Sangu_1012400</name>
</gene>
<dbReference type="AlphaFoldDB" id="A0AAW2PI81"/>
<evidence type="ECO:0000256" key="2">
    <source>
        <dbReference type="ARBA" id="ARBA00007104"/>
    </source>
</evidence>
<organism evidence="9">
    <name type="scientific">Sesamum angustifolium</name>
    <dbReference type="NCBI Taxonomy" id="2727405"/>
    <lineage>
        <taxon>Eukaryota</taxon>
        <taxon>Viridiplantae</taxon>
        <taxon>Streptophyta</taxon>
        <taxon>Embryophyta</taxon>
        <taxon>Tracheophyta</taxon>
        <taxon>Spermatophyta</taxon>
        <taxon>Magnoliopsida</taxon>
        <taxon>eudicotyledons</taxon>
        <taxon>Gunneridae</taxon>
        <taxon>Pentapetalae</taxon>
        <taxon>asterids</taxon>
        <taxon>lamiids</taxon>
        <taxon>Lamiales</taxon>
        <taxon>Pedaliaceae</taxon>
        <taxon>Sesamum</taxon>
    </lineage>
</organism>
<name>A0AAW2PI81_9LAMI</name>
<comment type="caution">
    <text evidence="9">The sequence shown here is derived from an EMBL/GenBank/DDBJ whole genome shotgun (WGS) entry which is preliminary data.</text>
</comment>